<dbReference type="SUPFAM" id="SSF52304">
    <property type="entry name" value="Type II 3-dehydroquinate dehydratase"/>
    <property type="match status" value="1"/>
</dbReference>
<comment type="pathway">
    <text evidence="2 8">Metabolic intermediate biosynthesis; chorismate biosynthesis; chorismate from D-erythrose 4-phosphate and phosphoenolpyruvate: step 3/7.</text>
</comment>
<dbReference type="GO" id="GO:0009073">
    <property type="term" value="P:aromatic amino acid family biosynthetic process"/>
    <property type="evidence" value="ECO:0007669"/>
    <property type="project" value="UniProtKB-KW"/>
</dbReference>
<evidence type="ECO:0000256" key="5">
    <source>
        <dbReference type="ARBA" id="ARBA00012060"/>
    </source>
</evidence>
<comment type="caution">
    <text evidence="8">Lacks conserved residue(s) required for the propagation of feature annotation.</text>
</comment>
<dbReference type="GO" id="GO:0009423">
    <property type="term" value="P:chorismate biosynthetic process"/>
    <property type="evidence" value="ECO:0007669"/>
    <property type="project" value="UniProtKB-UniRule"/>
</dbReference>
<dbReference type="PANTHER" id="PTHR21272">
    <property type="entry name" value="CATABOLIC 3-DEHYDROQUINASE"/>
    <property type="match status" value="1"/>
</dbReference>
<name>A0A1G9JY73_9FIRM</name>
<dbReference type="OrthoDB" id="9790793at2"/>
<evidence type="ECO:0000256" key="10">
    <source>
        <dbReference type="PIRSR" id="PIRSR001399-2"/>
    </source>
</evidence>
<feature type="active site" description="Proton acceptor" evidence="8 9">
    <location>
        <position position="21"/>
    </location>
</feature>
<sequence>MILVVNGPNINLLEKRDRDLYGGISAGEIKNELEARAAEDNFDIEWKQSNSEGMLVDFLQKNRHKAQGIIINPAAYSHTSIALLDCFKMLDIPIIEVHLSNPAARGNEREFLTAAAADGVIMGFGAESYLLAYQELKRIIRSGGEQ</sequence>
<evidence type="ECO:0000256" key="1">
    <source>
        <dbReference type="ARBA" id="ARBA00001864"/>
    </source>
</evidence>
<keyword evidence="8" id="KW-0028">Amino-acid biosynthesis</keyword>
<feature type="binding site" evidence="10">
    <location>
        <position position="109"/>
    </location>
    <ligand>
        <name>substrate</name>
    </ligand>
</feature>
<dbReference type="RefSeq" id="WP_089758622.1">
    <property type="nucleotide sequence ID" value="NZ_FNGO01000004.1"/>
</dbReference>
<feature type="binding site" evidence="8 10">
    <location>
        <position position="78"/>
    </location>
    <ligand>
        <name>substrate</name>
    </ligand>
</feature>
<organism evidence="12 13">
    <name type="scientific">Halarsenatibacter silvermanii</name>
    <dbReference type="NCBI Taxonomy" id="321763"/>
    <lineage>
        <taxon>Bacteria</taxon>
        <taxon>Bacillati</taxon>
        <taxon>Bacillota</taxon>
        <taxon>Clostridia</taxon>
        <taxon>Halanaerobiales</taxon>
        <taxon>Halarsenatibacteraceae</taxon>
        <taxon>Halarsenatibacter</taxon>
    </lineage>
</organism>
<dbReference type="PANTHER" id="PTHR21272:SF3">
    <property type="entry name" value="CATABOLIC 3-DEHYDROQUINASE"/>
    <property type="match status" value="1"/>
</dbReference>
<comment type="function">
    <text evidence="8">Catalyzes a trans-dehydration via an enolate intermediate.</text>
</comment>
<dbReference type="PIRSF" id="PIRSF001399">
    <property type="entry name" value="DHquinase_II"/>
    <property type="match status" value="1"/>
</dbReference>
<dbReference type="NCBIfam" id="NF003807">
    <property type="entry name" value="PRK05395.1-4"/>
    <property type="match status" value="1"/>
</dbReference>
<evidence type="ECO:0000256" key="11">
    <source>
        <dbReference type="PIRSR" id="PIRSR001399-3"/>
    </source>
</evidence>
<feature type="active site" description="Proton donor" evidence="8 9">
    <location>
        <position position="98"/>
    </location>
</feature>
<gene>
    <name evidence="8" type="primary">aroQ</name>
    <name evidence="12" type="ORF">SAMN04488692_104124</name>
</gene>
<dbReference type="EMBL" id="FNGO01000004">
    <property type="protein sequence ID" value="SDL42610.1"/>
    <property type="molecule type" value="Genomic_DNA"/>
</dbReference>
<dbReference type="Proteomes" id="UP000199476">
    <property type="component" value="Unassembled WGS sequence"/>
</dbReference>
<dbReference type="AlphaFoldDB" id="A0A1G9JY73"/>
<dbReference type="STRING" id="321763.SAMN04488692_104124"/>
<feature type="binding site" evidence="8 10">
    <location>
        <position position="72"/>
    </location>
    <ligand>
        <name>substrate</name>
    </ligand>
</feature>
<evidence type="ECO:0000313" key="13">
    <source>
        <dbReference type="Proteomes" id="UP000199476"/>
    </source>
</evidence>
<evidence type="ECO:0000256" key="8">
    <source>
        <dbReference type="HAMAP-Rule" id="MF_00169"/>
    </source>
</evidence>
<protein>
    <recommendedName>
        <fullName evidence="5 8">3-dehydroquinate dehydratase</fullName>
        <shortName evidence="8">3-dehydroquinase</shortName>
        <ecNumber evidence="5 8">4.2.1.10</ecNumber>
    </recommendedName>
    <alternativeName>
        <fullName evidence="8">Type II DHQase</fullName>
    </alternativeName>
</protein>
<keyword evidence="6 8" id="KW-0057">Aromatic amino acid biosynthesis</keyword>
<evidence type="ECO:0000256" key="7">
    <source>
        <dbReference type="ARBA" id="ARBA00023239"/>
    </source>
</evidence>
<comment type="similarity">
    <text evidence="3 8">Belongs to the type-II 3-dehydroquinase family.</text>
</comment>
<comment type="catalytic activity">
    <reaction evidence="1 8">
        <text>3-dehydroquinate = 3-dehydroshikimate + H2O</text>
        <dbReference type="Rhea" id="RHEA:21096"/>
        <dbReference type="ChEBI" id="CHEBI:15377"/>
        <dbReference type="ChEBI" id="CHEBI:16630"/>
        <dbReference type="ChEBI" id="CHEBI:32364"/>
        <dbReference type="EC" id="4.2.1.10"/>
    </reaction>
</comment>
<feature type="binding site" evidence="8 10">
    <location>
        <begin position="99"/>
        <end position="100"/>
    </location>
    <ligand>
        <name>substrate</name>
    </ligand>
</feature>
<evidence type="ECO:0000256" key="3">
    <source>
        <dbReference type="ARBA" id="ARBA00011037"/>
    </source>
</evidence>
<evidence type="ECO:0000256" key="6">
    <source>
        <dbReference type="ARBA" id="ARBA00023141"/>
    </source>
</evidence>
<dbReference type="GO" id="GO:0019631">
    <property type="term" value="P:quinate catabolic process"/>
    <property type="evidence" value="ECO:0007669"/>
    <property type="project" value="TreeGrafter"/>
</dbReference>
<dbReference type="InterPro" id="IPR036441">
    <property type="entry name" value="DHquinase_II_sf"/>
</dbReference>
<feature type="site" description="Transition state stabilizer" evidence="8 11">
    <location>
        <position position="16"/>
    </location>
</feature>
<evidence type="ECO:0000256" key="4">
    <source>
        <dbReference type="ARBA" id="ARBA00011193"/>
    </source>
</evidence>
<accession>A0A1G9JY73</accession>
<dbReference type="Gene3D" id="3.40.50.9100">
    <property type="entry name" value="Dehydroquinase, class II"/>
    <property type="match status" value="1"/>
</dbReference>
<dbReference type="CDD" id="cd00466">
    <property type="entry name" value="DHQase_II"/>
    <property type="match status" value="1"/>
</dbReference>
<keyword evidence="7 8" id="KW-0456">Lyase</keyword>
<dbReference type="Pfam" id="PF01220">
    <property type="entry name" value="DHquinase_II"/>
    <property type="match status" value="1"/>
</dbReference>
<proteinExistence type="inferred from homology"/>
<evidence type="ECO:0000256" key="9">
    <source>
        <dbReference type="PIRSR" id="PIRSR001399-1"/>
    </source>
</evidence>
<dbReference type="InterPro" id="IPR001874">
    <property type="entry name" value="DHquinase_II"/>
</dbReference>
<comment type="subunit">
    <text evidence="4 8">Homododecamer.</text>
</comment>
<feature type="binding site" evidence="8 10">
    <location>
        <position position="85"/>
    </location>
    <ligand>
        <name>substrate</name>
    </ligand>
</feature>
<dbReference type="GO" id="GO:0003855">
    <property type="term" value="F:3-dehydroquinate dehydratase activity"/>
    <property type="evidence" value="ECO:0007669"/>
    <property type="project" value="UniProtKB-UniRule"/>
</dbReference>
<evidence type="ECO:0000256" key="2">
    <source>
        <dbReference type="ARBA" id="ARBA00004902"/>
    </source>
</evidence>
<dbReference type="UniPathway" id="UPA00053">
    <property type="reaction ID" value="UER00086"/>
</dbReference>
<dbReference type="NCBIfam" id="NF003805">
    <property type="entry name" value="PRK05395.1-2"/>
    <property type="match status" value="1"/>
</dbReference>
<evidence type="ECO:0000313" key="12">
    <source>
        <dbReference type="EMBL" id="SDL42610.1"/>
    </source>
</evidence>
<reference evidence="12 13" key="1">
    <citation type="submission" date="2016-10" db="EMBL/GenBank/DDBJ databases">
        <authorList>
            <person name="de Groot N.N."/>
        </authorList>
    </citation>
    <scope>NUCLEOTIDE SEQUENCE [LARGE SCALE GENOMIC DNA]</scope>
    <source>
        <strain evidence="12 13">SLAS-1</strain>
    </source>
</reference>
<dbReference type="GO" id="GO:0008652">
    <property type="term" value="P:amino acid biosynthetic process"/>
    <property type="evidence" value="ECO:0007669"/>
    <property type="project" value="UniProtKB-KW"/>
</dbReference>
<dbReference type="EC" id="4.2.1.10" evidence="5 8"/>
<dbReference type="HAMAP" id="MF_00169">
    <property type="entry name" value="AroQ"/>
    <property type="match status" value="1"/>
</dbReference>
<keyword evidence="13" id="KW-1185">Reference proteome</keyword>